<gene>
    <name evidence="3" type="ORF">GCM10010346_56780</name>
</gene>
<evidence type="ECO:0000256" key="1">
    <source>
        <dbReference type="SAM" id="MobiDB-lite"/>
    </source>
</evidence>
<feature type="region of interest" description="Disordered" evidence="1">
    <location>
        <begin position="1"/>
        <end position="20"/>
    </location>
</feature>
<dbReference type="Proteomes" id="UP000599437">
    <property type="component" value="Unassembled WGS sequence"/>
</dbReference>
<feature type="compositionally biased region" description="Basic and acidic residues" evidence="1">
    <location>
        <begin position="63"/>
        <end position="72"/>
    </location>
</feature>
<feature type="region of interest" description="Disordered" evidence="1">
    <location>
        <begin position="54"/>
        <end position="124"/>
    </location>
</feature>
<dbReference type="PROSITE" id="PS51186">
    <property type="entry name" value="GNAT"/>
    <property type="match status" value="1"/>
</dbReference>
<dbReference type="PANTHER" id="PTHR43441:SF6">
    <property type="entry name" value="N-ACETYLTRANSFERASE DOMAIN-CONTAINING PROTEIN"/>
    <property type="match status" value="1"/>
</dbReference>
<name>A0ABQ3E7L1_9ACTN</name>
<dbReference type="RefSeq" id="WP_373303765.1">
    <property type="nucleotide sequence ID" value="NZ_BMVO01000027.1"/>
</dbReference>
<dbReference type="PANTHER" id="PTHR43441">
    <property type="entry name" value="RIBOSOMAL-PROTEIN-SERINE ACETYLTRANSFERASE"/>
    <property type="match status" value="1"/>
</dbReference>
<dbReference type="SUPFAM" id="SSF55729">
    <property type="entry name" value="Acyl-CoA N-acyltransferases (Nat)"/>
    <property type="match status" value="1"/>
</dbReference>
<dbReference type="InterPro" id="IPR016181">
    <property type="entry name" value="Acyl_CoA_acyltransferase"/>
</dbReference>
<reference evidence="4" key="1">
    <citation type="journal article" date="2019" name="Int. J. Syst. Evol. Microbiol.">
        <title>The Global Catalogue of Microorganisms (GCM) 10K type strain sequencing project: providing services to taxonomists for standard genome sequencing and annotation.</title>
        <authorList>
            <consortium name="The Broad Institute Genomics Platform"/>
            <consortium name="The Broad Institute Genome Sequencing Center for Infectious Disease"/>
            <person name="Wu L."/>
            <person name="Ma J."/>
        </authorList>
    </citation>
    <scope>NUCLEOTIDE SEQUENCE [LARGE SCALE GENOMIC DNA]</scope>
    <source>
        <strain evidence="4">JCM 4737</strain>
    </source>
</reference>
<evidence type="ECO:0000313" key="4">
    <source>
        <dbReference type="Proteomes" id="UP000599437"/>
    </source>
</evidence>
<feature type="domain" description="N-acetyltransferase" evidence="2">
    <location>
        <begin position="206"/>
        <end position="344"/>
    </location>
</feature>
<dbReference type="InterPro" id="IPR000182">
    <property type="entry name" value="GNAT_dom"/>
</dbReference>
<protein>
    <recommendedName>
        <fullName evidence="2">N-acetyltransferase domain-containing protein</fullName>
    </recommendedName>
</protein>
<dbReference type="EMBL" id="BMVO01000027">
    <property type="protein sequence ID" value="GHB25839.1"/>
    <property type="molecule type" value="Genomic_DNA"/>
</dbReference>
<dbReference type="InterPro" id="IPR051908">
    <property type="entry name" value="Ribosomal_N-acetyltransferase"/>
</dbReference>
<dbReference type="Gene3D" id="3.40.630.30">
    <property type="match status" value="1"/>
</dbReference>
<organism evidence="3 4">
    <name type="scientific">Streptomyces chryseus</name>
    <dbReference type="NCBI Taxonomy" id="68186"/>
    <lineage>
        <taxon>Bacteria</taxon>
        <taxon>Bacillati</taxon>
        <taxon>Actinomycetota</taxon>
        <taxon>Actinomycetes</taxon>
        <taxon>Kitasatosporales</taxon>
        <taxon>Streptomycetaceae</taxon>
        <taxon>Streptomyces</taxon>
    </lineage>
</organism>
<dbReference type="Pfam" id="PF13302">
    <property type="entry name" value="Acetyltransf_3"/>
    <property type="match status" value="1"/>
</dbReference>
<proteinExistence type="predicted"/>
<sequence length="349" mass="37904">MAYAGASPEHHRRRRNEHADWPASAQRNLVNRTLGKLYHCLTARRPFDEHVALPLQAKPSVRQLHEPETGDRSHRRPHSRGQTFPDRQILSPVPEDGSPDDVDLPRRDQSGGEAWSAGVGLEGDQPSRACPDAYLPLLTLWPDETIMTSAEAVKRWTALSCWASICAMNNELPPMAKRVRFVELNAKALRALADGDLAGGSAEAGVALDEHFVCDRARWIFGYRADQVAGDPSAAPWVTRVAVSDPDGFVVGDAGFHGPPDEDGLVEVGYTVVPEYRRQGYARAMLAALLTRAAAEPGVRTVRATVGSDNNASLSTIAGFGFTRVGERGNERDGIALVFEVSADAIQAE</sequence>
<keyword evidence="4" id="KW-1185">Reference proteome</keyword>
<accession>A0ABQ3E7L1</accession>
<evidence type="ECO:0000259" key="2">
    <source>
        <dbReference type="PROSITE" id="PS51186"/>
    </source>
</evidence>
<evidence type="ECO:0000313" key="3">
    <source>
        <dbReference type="EMBL" id="GHB25839.1"/>
    </source>
</evidence>
<comment type="caution">
    <text evidence="3">The sequence shown here is derived from an EMBL/GenBank/DDBJ whole genome shotgun (WGS) entry which is preliminary data.</text>
</comment>